<sequence length="191" mass="20426">MSAEPDAVTRAMQIADRTGFLRSRERKHAGRDEPLPIGSGGTNSQPSTVAAMLRLLDTRAGDRVLDVGAGSGWTTAILSELVGAQGQVIGVELEPALVDFAQDNLTRYGAPHASIEQARDDVFGWPDAAPYDRILVSAMADEVPTDLIDQLTETGLMVVPVSGTMTVVRRTAGAVEVSRHGAYRFVPLRRS</sequence>
<dbReference type="Pfam" id="PF01135">
    <property type="entry name" value="PCMT"/>
    <property type="match status" value="1"/>
</dbReference>
<dbReference type="RefSeq" id="WP_159541780.1">
    <property type="nucleotide sequence ID" value="NZ_CP047156.1"/>
</dbReference>
<evidence type="ECO:0000256" key="12">
    <source>
        <dbReference type="SAM" id="MobiDB-lite"/>
    </source>
</evidence>
<reference evidence="13 14" key="1">
    <citation type="journal article" date="2018" name="Int. J. Syst. Evol. Microbiol.">
        <title>Epidermidibacterium keratini gen. nov., sp. nov., a member of the family Sporichthyaceae, isolated from keratin epidermis.</title>
        <authorList>
            <person name="Lee D.G."/>
            <person name="Trujillo M.E."/>
            <person name="Kang S."/>
            <person name="Nam J.J."/>
            <person name="Kim Y.J."/>
        </authorList>
    </citation>
    <scope>NUCLEOTIDE SEQUENCE [LARGE SCALE GENOMIC DNA]</scope>
    <source>
        <strain evidence="13 14">EPI-7</strain>
    </source>
</reference>
<keyword evidence="5" id="KW-0963">Cytoplasm</keyword>
<evidence type="ECO:0000313" key="14">
    <source>
        <dbReference type="Proteomes" id="UP000463857"/>
    </source>
</evidence>
<evidence type="ECO:0000256" key="11">
    <source>
        <dbReference type="ARBA" id="ARBA00031350"/>
    </source>
</evidence>
<dbReference type="Gene3D" id="3.40.50.150">
    <property type="entry name" value="Vaccinia Virus protein VP39"/>
    <property type="match status" value="1"/>
</dbReference>
<evidence type="ECO:0000313" key="13">
    <source>
        <dbReference type="EMBL" id="QHB98864.1"/>
    </source>
</evidence>
<evidence type="ECO:0000256" key="5">
    <source>
        <dbReference type="ARBA" id="ARBA00022490"/>
    </source>
</evidence>
<dbReference type="EC" id="2.1.1.77" evidence="3"/>
<accession>A0A7M3T512</accession>
<evidence type="ECO:0000256" key="2">
    <source>
        <dbReference type="ARBA" id="ARBA00005369"/>
    </source>
</evidence>
<evidence type="ECO:0000256" key="6">
    <source>
        <dbReference type="ARBA" id="ARBA00022603"/>
    </source>
</evidence>
<dbReference type="InterPro" id="IPR000682">
    <property type="entry name" value="PCMT"/>
</dbReference>
<feature type="region of interest" description="Disordered" evidence="12">
    <location>
        <begin position="19"/>
        <end position="44"/>
    </location>
</feature>
<dbReference type="PANTHER" id="PTHR11579">
    <property type="entry name" value="PROTEIN-L-ISOASPARTATE O-METHYLTRANSFERASE"/>
    <property type="match status" value="1"/>
</dbReference>
<name>A0A7M3T512_9ACTN</name>
<comment type="subcellular location">
    <subcellularLocation>
        <location evidence="1">Cytoplasm</location>
    </subcellularLocation>
</comment>
<dbReference type="Proteomes" id="UP000463857">
    <property type="component" value="Chromosome"/>
</dbReference>
<keyword evidence="6 13" id="KW-0489">Methyltransferase</keyword>
<dbReference type="InterPro" id="IPR029063">
    <property type="entry name" value="SAM-dependent_MTases_sf"/>
</dbReference>
<dbReference type="CDD" id="cd02440">
    <property type="entry name" value="AdoMet_MTases"/>
    <property type="match status" value="1"/>
</dbReference>
<dbReference type="GO" id="GO:0005737">
    <property type="term" value="C:cytoplasm"/>
    <property type="evidence" value="ECO:0007669"/>
    <property type="project" value="UniProtKB-SubCell"/>
</dbReference>
<proteinExistence type="inferred from homology"/>
<dbReference type="InParanoid" id="A0A7M3T512"/>
<evidence type="ECO:0000256" key="7">
    <source>
        <dbReference type="ARBA" id="ARBA00022679"/>
    </source>
</evidence>
<gene>
    <name evidence="13" type="ORF">EK0264_00125</name>
</gene>
<keyword evidence="14" id="KW-1185">Reference proteome</keyword>
<dbReference type="PANTHER" id="PTHR11579:SF0">
    <property type="entry name" value="PROTEIN-L-ISOASPARTATE(D-ASPARTATE) O-METHYLTRANSFERASE"/>
    <property type="match status" value="1"/>
</dbReference>
<organism evidence="13 14">
    <name type="scientific">Epidermidibacterium keratini</name>
    <dbReference type="NCBI Taxonomy" id="1891644"/>
    <lineage>
        <taxon>Bacteria</taxon>
        <taxon>Bacillati</taxon>
        <taxon>Actinomycetota</taxon>
        <taxon>Actinomycetes</taxon>
        <taxon>Sporichthyales</taxon>
        <taxon>Sporichthyaceae</taxon>
        <taxon>Epidermidibacterium</taxon>
    </lineage>
</organism>
<evidence type="ECO:0000256" key="4">
    <source>
        <dbReference type="ARBA" id="ARBA00013346"/>
    </source>
</evidence>
<evidence type="ECO:0000256" key="1">
    <source>
        <dbReference type="ARBA" id="ARBA00004496"/>
    </source>
</evidence>
<dbReference type="GO" id="GO:0032259">
    <property type="term" value="P:methylation"/>
    <property type="evidence" value="ECO:0007669"/>
    <property type="project" value="UniProtKB-KW"/>
</dbReference>
<dbReference type="EMBL" id="CP047156">
    <property type="protein sequence ID" value="QHB98864.1"/>
    <property type="molecule type" value="Genomic_DNA"/>
</dbReference>
<dbReference type="OrthoDB" id="4035289at2"/>
<keyword evidence="7 13" id="KW-0808">Transferase</keyword>
<protein>
    <recommendedName>
        <fullName evidence="4">Protein-L-isoaspartate O-methyltransferase</fullName>
        <ecNumber evidence="3">2.1.1.77</ecNumber>
    </recommendedName>
    <alternativeName>
        <fullName evidence="11">L-isoaspartyl protein carboxyl methyltransferase</fullName>
    </alternativeName>
    <alternativeName>
        <fullName evidence="9">Protein L-isoaspartyl methyltransferase</fullName>
    </alternativeName>
    <alternativeName>
        <fullName evidence="10">Protein-beta-aspartate methyltransferase</fullName>
    </alternativeName>
</protein>
<dbReference type="KEGG" id="eke:EK0264_00125"/>
<comment type="similarity">
    <text evidence="2">Belongs to the methyltransferase superfamily. L-isoaspartyl/D-aspartyl protein methyltransferase family.</text>
</comment>
<dbReference type="SUPFAM" id="SSF53335">
    <property type="entry name" value="S-adenosyl-L-methionine-dependent methyltransferases"/>
    <property type="match status" value="1"/>
</dbReference>
<evidence type="ECO:0000256" key="3">
    <source>
        <dbReference type="ARBA" id="ARBA00011890"/>
    </source>
</evidence>
<dbReference type="AlphaFoldDB" id="A0A7M3T512"/>
<evidence type="ECO:0000256" key="9">
    <source>
        <dbReference type="ARBA" id="ARBA00030757"/>
    </source>
</evidence>
<keyword evidence="8" id="KW-0949">S-adenosyl-L-methionine</keyword>
<dbReference type="GO" id="GO:0004719">
    <property type="term" value="F:protein-L-isoaspartate (D-aspartate) O-methyltransferase activity"/>
    <property type="evidence" value="ECO:0007669"/>
    <property type="project" value="UniProtKB-EC"/>
</dbReference>
<evidence type="ECO:0000256" key="8">
    <source>
        <dbReference type="ARBA" id="ARBA00022691"/>
    </source>
</evidence>
<evidence type="ECO:0000256" key="10">
    <source>
        <dbReference type="ARBA" id="ARBA00031323"/>
    </source>
</evidence>